<name>A0A174ICB0_9FIRM</name>
<keyword evidence="2" id="KW-0238">DNA-binding</keyword>
<feature type="domain" description="HTH araC/xylS-type" evidence="4">
    <location>
        <begin position="184"/>
        <end position="282"/>
    </location>
</feature>
<dbReference type="SMART" id="SM00342">
    <property type="entry name" value="HTH_ARAC"/>
    <property type="match status" value="1"/>
</dbReference>
<reference evidence="5 7" key="1">
    <citation type="submission" date="2015-09" db="EMBL/GenBank/DDBJ databases">
        <authorList>
            <consortium name="Pathogen Informatics"/>
        </authorList>
    </citation>
    <scope>NUCLEOTIDE SEQUENCE [LARGE SCALE GENOMIC DNA]</scope>
    <source>
        <strain evidence="5 7">2789STDY5608850</strain>
    </source>
</reference>
<gene>
    <name evidence="5" type="primary">btr_12</name>
    <name evidence="6" type="ORF">DXC39_13990</name>
    <name evidence="5" type="ORF">ERS852407_04105</name>
</gene>
<evidence type="ECO:0000256" key="3">
    <source>
        <dbReference type="ARBA" id="ARBA00023163"/>
    </source>
</evidence>
<dbReference type="Pfam" id="PF12833">
    <property type="entry name" value="HTH_18"/>
    <property type="match status" value="1"/>
</dbReference>
<protein>
    <submittedName>
        <fullName evidence="5">AraC family transcriptional regulator</fullName>
    </submittedName>
</protein>
<dbReference type="AlphaFoldDB" id="A0A174ICB0"/>
<dbReference type="InterPro" id="IPR009057">
    <property type="entry name" value="Homeodomain-like_sf"/>
</dbReference>
<accession>A0A174ICB0</accession>
<dbReference type="SUPFAM" id="SSF46689">
    <property type="entry name" value="Homeodomain-like"/>
    <property type="match status" value="2"/>
</dbReference>
<dbReference type="InterPro" id="IPR014710">
    <property type="entry name" value="RmlC-like_jellyroll"/>
</dbReference>
<sequence length="296" mass="35702">MEAVIYYARTEGIELERMIRKGHFNMHGKHFHNQYEIFYLLEGERRFFFDNRSYLVKGGSLILVDENSIHMTTANSEREIGHDRIILYVERDKMKEFDRLFPNLNLVKFFHQHYGVFPLNERQQREFIDLYTRLQDEFDSRKRNYRAMIETEIIQYFIRFMRENHTPAIEHTDVSAPSKYQNIYAVADYISEHFDETITLDLLADQFYISKYYLSRTFKEITGYGISEYLNIHRIREAKRLLEETDLSVQQIARKLGYESITYFEKVFKTYMTMSPLKYRKTMNTVTYTNGPTSKP</sequence>
<dbReference type="Gene3D" id="1.10.10.60">
    <property type="entry name" value="Homeodomain-like"/>
    <property type="match status" value="2"/>
</dbReference>
<evidence type="ECO:0000256" key="2">
    <source>
        <dbReference type="ARBA" id="ARBA00023125"/>
    </source>
</evidence>
<dbReference type="InterPro" id="IPR020449">
    <property type="entry name" value="Tscrpt_reg_AraC-type_HTH"/>
</dbReference>
<dbReference type="Pfam" id="PF02311">
    <property type="entry name" value="AraC_binding"/>
    <property type="match status" value="1"/>
</dbReference>
<evidence type="ECO:0000256" key="1">
    <source>
        <dbReference type="ARBA" id="ARBA00023015"/>
    </source>
</evidence>
<organism evidence="5 7">
    <name type="scientific">Hungatella hathewayi</name>
    <dbReference type="NCBI Taxonomy" id="154046"/>
    <lineage>
        <taxon>Bacteria</taxon>
        <taxon>Bacillati</taxon>
        <taxon>Bacillota</taxon>
        <taxon>Clostridia</taxon>
        <taxon>Lachnospirales</taxon>
        <taxon>Lachnospiraceae</taxon>
        <taxon>Hungatella</taxon>
    </lineage>
</organism>
<dbReference type="PANTHER" id="PTHR43280:SF2">
    <property type="entry name" value="HTH-TYPE TRANSCRIPTIONAL REGULATOR EXSA"/>
    <property type="match status" value="1"/>
</dbReference>
<evidence type="ECO:0000259" key="4">
    <source>
        <dbReference type="PROSITE" id="PS01124"/>
    </source>
</evidence>
<evidence type="ECO:0000313" key="5">
    <source>
        <dbReference type="EMBL" id="CUO83008.1"/>
    </source>
</evidence>
<evidence type="ECO:0000313" key="7">
    <source>
        <dbReference type="Proteomes" id="UP000095651"/>
    </source>
</evidence>
<proteinExistence type="predicted"/>
<reference evidence="6 8" key="2">
    <citation type="submission" date="2018-08" db="EMBL/GenBank/DDBJ databases">
        <title>A genome reference for cultivated species of the human gut microbiota.</title>
        <authorList>
            <person name="Zou Y."/>
            <person name="Xue W."/>
            <person name="Luo G."/>
        </authorList>
    </citation>
    <scope>NUCLEOTIDE SEQUENCE [LARGE SCALE GENOMIC DNA]</scope>
    <source>
        <strain evidence="6 8">TF05-11AC</strain>
    </source>
</reference>
<dbReference type="Proteomes" id="UP000261257">
    <property type="component" value="Unassembled WGS sequence"/>
</dbReference>
<dbReference type="EMBL" id="CYZE01000012">
    <property type="protein sequence ID" value="CUO83008.1"/>
    <property type="molecule type" value="Genomic_DNA"/>
</dbReference>
<dbReference type="InterPro" id="IPR037923">
    <property type="entry name" value="HTH-like"/>
</dbReference>
<keyword evidence="3" id="KW-0804">Transcription</keyword>
<dbReference type="PROSITE" id="PS01124">
    <property type="entry name" value="HTH_ARAC_FAMILY_2"/>
    <property type="match status" value="1"/>
</dbReference>
<dbReference type="InterPro" id="IPR018060">
    <property type="entry name" value="HTH_AraC"/>
</dbReference>
<dbReference type="GO" id="GO:0003700">
    <property type="term" value="F:DNA-binding transcription factor activity"/>
    <property type="evidence" value="ECO:0007669"/>
    <property type="project" value="InterPro"/>
</dbReference>
<dbReference type="GO" id="GO:0043565">
    <property type="term" value="F:sequence-specific DNA binding"/>
    <property type="evidence" value="ECO:0007669"/>
    <property type="project" value="InterPro"/>
</dbReference>
<dbReference type="RefSeq" id="WP_055657957.1">
    <property type="nucleotide sequence ID" value="NZ_CABIXC010000012.1"/>
</dbReference>
<dbReference type="Proteomes" id="UP000095651">
    <property type="component" value="Unassembled WGS sequence"/>
</dbReference>
<evidence type="ECO:0000313" key="8">
    <source>
        <dbReference type="Proteomes" id="UP000261257"/>
    </source>
</evidence>
<dbReference type="SUPFAM" id="SSF51215">
    <property type="entry name" value="Regulatory protein AraC"/>
    <property type="match status" value="1"/>
</dbReference>
<evidence type="ECO:0000313" key="6">
    <source>
        <dbReference type="EMBL" id="RGM03752.1"/>
    </source>
</evidence>
<dbReference type="InterPro" id="IPR003313">
    <property type="entry name" value="AraC-bd"/>
</dbReference>
<dbReference type="EMBL" id="QSSQ01000012">
    <property type="protein sequence ID" value="RGM03752.1"/>
    <property type="molecule type" value="Genomic_DNA"/>
</dbReference>
<dbReference type="PRINTS" id="PR00032">
    <property type="entry name" value="HTHARAC"/>
</dbReference>
<dbReference type="Gene3D" id="2.60.120.10">
    <property type="entry name" value="Jelly Rolls"/>
    <property type="match status" value="1"/>
</dbReference>
<dbReference type="PANTHER" id="PTHR43280">
    <property type="entry name" value="ARAC-FAMILY TRANSCRIPTIONAL REGULATOR"/>
    <property type="match status" value="1"/>
</dbReference>
<keyword evidence="1" id="KW-0805">Transcription regulation</keyword>